<keyword evidence="2 10" id="KW-1003">Cell membrane</keyword>
<dbReference type="NCBIfam" id="TIGR00159">
    <property type="entry name" value="diadenylate cyclase CdaA"/>
    <property type="match status" value="1"/>
</dbReference>
<dbReference type="PROSITE" id="PS51794">
    <property type="entry name" value="DAC"/>
    <property type="match status" value="1"/>
</dbReference>
<evidence type="ECO:0000256" key="7">
    <source>
        <dbReference type="ARBA" id="ARBA00022840"/>
    </source>
</evidence>
<evidence type="ECO:0000256" key="10">
    <source>
        <dbReference type="HAMAP-Rule" id="MF_01499"/>
    </source>
</evidence>
<proteinExistence type="inferred from homology"/>
<evidence type="ECO:0000256" key="2">
    <source>
        <dbReference type="ARBA" id="ARBA00022475"/>
    </source>
</evidence>
<comment type="similarity">
    <text evidence="10">Belongs to the adenylate cyclase family. DacA/CdaA subfamily.</text>
</comment>
<dbReference type="Proteomes" id="UP000593892">
    <property type="component" value="Chromosome"/>
</dbReference>
<dbReference type="AlphaFoldDB" id="A0A7S7NQB2"/>
<keyword evidence="5 10" id="KW-0548">Nucleotidyltransferase</keyword>
<evidence type="ECO:0000256" key="5">
    <source>
        <dbReference type="ARBA" id="ARBA00022695"/>
    </source>
</evidence>
<dbReference type="InterPro" id="IPR045585">
    <property type="entry name" value="CdaA_N"/>
</dbReference>
<comment type="catalytic activity">
    <reaction evidence="1 10">
        <text>2 ATP = 3',3'-c-di-AMP + 2 diphosphate</text>
        <dbReference type="Rhea" id="RHEA:35655"/>
        <dbReference type="ChEBI" id="CHEBI:30616"/>
        <dbReference type="ChEBI" id="CHEBI:33019"/>
        <dbReference type="ChEBI" id="CHEBI:71500"/>
        <dbReference type="EC" id="2.7.7.85"/>
    </reaction>
</comment>
<feature type="transmembrane region" description="Helical" evidence="10">
    <location>
        <begin position="46"/>
        <end position="68"/>
    </location>
</feature>
<reference evidence="12 13" key="1">
    <citation type="submission" date="2020-10" db="EMBL/GenBank/DDBJ databases">
        <title>Complete genome sequence of Paludibaculum fermentans P105T, a facultatively anaerobic acidobacterium capable of dissimilatory Fe(III) reduction.</title>
        <authorList>
            <person name="Dedysh S.N."/>
            <person name="Beletsky A.V."/>
            <person name="Kulichevskaya I.S."/>
            <person name="Mardanov A.V."/>
            <person name="Ravin N.V."/>
        </authorList>
    </citation>
    <scope>NUCLEOTIDE SEQUENCE [LARGE SCALE GENOMIC DNA]</scope>
    <source>
        <strain evidence="12 13">P105</strain>
    </source>
</reference>
<dbReference type="HAMAP" id="MF_01499">
    <property type="entry name" value="DacA"/>
    <property type="match status" value="1"/>
</dbReference>
<dbReference type="InterPro" id="IPR003390">
    <property type="entry name" value="DNA_integrity_scan_DisA_N"/>
</dbReference>
<evidence type="ECO:0000256" key="6">
    <source>
        <dbReference type="ARBA" id="ARBA00022741"/>
    </source>
</evidence>
<keyword evidence="4 10" id="KW-0812">Transmembrane</keyword>
<dbReference type="GO" id="GO:0106408">
    <property type="term" value="F:diadenylate cyclase activity"/>
    <property type="evidence" value="ECO:0007669"/>
    <property type="project" value="UniProtKB-EC"/>
</dbReference>
<dbReference type="Pfam" id="PF02457">
    <property type="entry name" value="DAC"/>
    <property type="match status" value="1"/>
</dbReference>
<feature type="domain" description="DAC" evidence="11">
    <location>
        <begin position="84"/>
        <end position="241"/>
    </location>
</feature>
<dbReference type="InterPro" id="IPR036888">
    <property type="entry name" value="DNA_integrity_DisA_N_sf"/>
</dbReference>
<gene>
    <name evidence="10" type="primary">dacA</name>
    <name evidence="12" type="ORF">IRI77_34665</name>
</gene>
<dbReference type="GO" id="GO:0005524">
    <property type="term" value="F:ATP binding"/>
    <property type="evidence" value="ECO:0007669"/>
    <property type="project" value="UniProtKB-UniRule"/>
</dbReference>
<evidence type="ECO:0000259" key="11">
    <source>
        <dbReference type="PROSITE" id="PS51794"/>
    </source>
</evidence>
<dbReference type="SUPFAM" id="SSF143597">
    <property type="entry name" value="YojJ-like"/>
    <property type="match status" value="1"/>
</dbReference>
<evidence type="ECO:0000256" key="3">
    <source>
        <dbReference type="ARBA" id="ARBA00022679"/>
    </source>
</evidence>
<dbReference type="GO" id="GO:0006171">
    <property type="term" value="P:cAMP biosynthetic process"/>
    <property type="evidence" value="ECO:0007669"/>
    <property type="project" value="InterPro"/>
</dbReference>
<dbReference type="PIRSF" id="PIRSF004793">
    <property type="entry name" value="UCP004793"/>
    <property type="match status" value="1"/>
</dbReference>
<keyword evidence="3 10" id="KW-0808">Transferase</keyword>
<evidence type="ECO:0000313" key="12">
    <source>
        <dbReference type="EMBL" id="QOY87828.1"/>
    </source>
</evidence>
<evidence type="ECO:0000313" key="13">
    <source>
        <dbReference type="Proteomes" id="UP000593892"/>
    </source>
</evidence>
<dbReference type="InterPro" id="IPR034701">
    <property type="entry name" value="CdaA"/>
</dbReference>
<organism evidence="12 13">
    <name type="scientific">Paludibaculum fermentans</name>
    <dbReference type="NCBI Taxonomy" id="1473598"/>
    <lineage>
        <taxon>Bacteria</taxon>
        <taxon>Pseudomonadati</taxon>
        <taxon>Acidobacteriota</taxon>
        <taxon>Terriglobia</taxon>
        <taxon>Bryobacterales</taxon>
        <taxon>Bryobacteraceae</taxon>
        <taxon>Paludibaculum</taxon>
    </lineage>
</organism>
<dbReference type="PANTHER" id="PTHR34185:SF1">
    <property type="entry name" value="DIADENYLATE CYCLASE"/>
    <property type="match status" value="1"/>
</dbReference>
<dbReference type="Pfam" id="PF19293">
    <property type="entry name" value="CdaA_N"/>
    <property type="match status" value="1"/>
</dbReference>
<evidence type="ECO:0000256" key="4">
    <source>
        <dbReference type="ARBA" id="ARBA00022692"/>
    </source>
</evidence>
<dbReference type="InterPro" id="IPR050338">
    <property type="entry name" value="DisA"/>
</dbReference>
<dbReference type="GO" id="GO:0004016">
    <property type="term" value="F:adenylate cyclase activity"/>
    <property type="evidence" value="ECO:0007669"/>
    <property type="project" value="UniProtKB-UniRule"/>
</dbReference>
<protein>
    <recommendedName>
        <fullName evidence="10">Diadenylate cyclase</fullName>
        <shortName evidence="10">DAC</shortName>
        <ecNumber evidence="10">2.7.7.85</ecNumber>
    </recommendedName>
    <alternativeName>
        <fullName evidence="10">Cyclic-di-AMP synthase</fullName>
        <shortName evidence="10">c-di-AMP synthase</shortName>
    </alternativeName>
</protein>
<dbReference type="PANTHER" id="PTHR34185">
    <property type="entry name" value="DIADENYLATE CYCLASE"/>
    <property type="match status" value="1"/>
</dbReference>
<keyword evidence="9 10" id="KW-0472">Membrane</keyword>
<keyword evidence="7 10" id="KW-0067">ATP-binding</keyword>
<sequence>MLDQFMDTMPRLTPAAALDILLVALLLYQAVMLIRGRRAAHILSGIGVVLLIYVVSVFAGLTVLRSILETLAPYTAFAVIVMFQSEIRRLLARIGERRWVGFGSRLETREVTDEILLAIAHLAAHKIGALIVVERDIGLRTFIESGVPVDARVTRDLLLAIFQPGGAMHDGAVIVQGGRLAAGACFLPLTMNPELSRKLGTRHRAAIGVTEEADCLAIVVSEERGTVSIAALGDLEMDIPIERVAQRLGRATGASPRFVATTAAGSSREVTRH</sequence>
<dbReference type="EC" id="2.7.7.85" evidence="10"/>
<comment type="caution">
    <text evidence="10">Lacks conserved residue(s) required for the propagation of feature annotation.</text>
</comment>
<comment type="function">
    <text evidence="10">Catalyzes the condensation of 2 ATP molecules into cyclic di-AMP (c-di-AMP), a second messenger used to regulate differing processes in different bacteria.</text>
</comment>
<evidence type="ECO:0000256" key="8">
    <source>
        <dbReference type="ARBA" id="ARBA00022989"/>
    </source>
</evidence>
<comment type="subunit">
    <text evidence="10">Probably a homodimer.</text>
</comment>
<evidence type="ECO:0000256" key="9">
    <source>
        <dbReference type="ARBA" id="ARBA00023136"/>
    </source>
</evidence>
<dbReference type="InterPro" id="IPR014046">
    <property type="entry name" value="C-di-AMP_synthase"/>
</dbReference>
<name>A0A7S7NQB2_PALFE</name>
<keyword evidence="13" id="KW-1185">Reference proteome</keyword>
<keyword evidence="6 10" id="KW-0547">Nucleotide-binding</keyword>
<dbReference type="Gene3D" id="3.40.1700.10">
    <property type="entry name" value="DNA integrity scanning protein, DisA, N-terminal domain"/>
    <property type="match status" value="1"/>
</dbReference>
<feature type="transmembrane region" description="Helical" evidence="10">
    <location>
        <begin position="12"/>
        <end position="34"/>
    </location>
</feature>
<evidence type="ECO:0000256" key="1">
    <source>
        <dbReference type="ARBA" id="ARBA00000877"/>
    </source>
</evidence>
<dbReference type="EMBL" id="CP063849">
    <property type="protein sequence ID" value="QOY87828.1"/>
    <property type="molecule type" value="Genomic_DNA"/>
</dbReference>
<dbReference type="RefSeq" id="WP_194449495.1">
    <property type="nucleotide sequence ID" value="NZ_CP063849.1"/>
</dbReference>
<accession>A0A7S7NQB2</accession>
<dbReference type="KEGG" id="pfer:IRI77_34665"/>
<keyword evidence="8 10" id="KW-1133">Transmembrane helix</keyword>